<evidence type="ECO:0000256" key="8">
    <source>
        <dbReference type="ARBA" id="ARBA00022840"/>
    </source>
</evidence>
<dbReference type="InterPro" id="IPR027417">
    <property type="entry name" value="P-loop_NTPase"/>
</dbReference>
<feature type="region of interest" description="Disordered" evidence="12">
    <location>
        <begin position="195"/>
        <end position="222"/>
    </location>
</feature>
<dbReference type="EC" id="2.7.4.8" evidence="3 11"/>
<dbReference type="InterPro" id="IPR008144">
    <property type="entry name" value="Guanylate_kin-like_dom"/>
</dbReference>
<keyword evidence="5 11" id="KW-0808">Transferase</keyword>
<protein>
    <recommendedName>
        <fullName evidence="4 11">Guanylate kinase</fullName>
        <ecNumber evidence="3 11">2.7.4.8</ecNumber>
    </recommendedName>
    <alternativeName>
        <fullName evidence="9 11">GMP kinase</fullName>
    </alternativeName>
</protein>
<evidence type="ECO:0000256" key="11">
    <source>
        <dbReference type="HAMAP-Rule" id="MF_00328"/>
    </source>
</evidence>
<dbReference type="Proteomes" id="UP000475545">
    <property type="component" value="Unassembled WGS sequence"/>
</dbReference>
<evidence type="ECO:0000256" key="7">
    <source>
        <dbReference type="ARBA" id="ARBA00022777"/>
    </source>
</evidence>
<dbReference type="InterPro" id="IPR008145">
    <property type="entry name" value="GK/Ca_channel_bsu"/>
</dbReference>
<dbReference type="Pfam" id="PF00625">
    <property type="entry name" value="Guanylate_kin"/>
    <property type="match status" value="1"/>
</dbReference>
<evidence type="ECO:0000256" key="9">
    <source>
        <dbReference type="ARBA" id="ARBA00030128"/>
    </source>
</evidence>
<dbReference type="GO" id="GO:0005524">
    <property type="term" value="F:ATP binding"/>
    <property type="evidence" value="ECO:0007669"/>
    <property type="project" value="UniProtKB-UniRule"/>
</dbReference>
<feature type="domain" description="Guanylate kinase-like" evidence="13">
    <location>
        <begin position="16"/>
        <end position="196"/>
    </location>
</feature>
<keyword evidence="11" id="KW-0963">Cytoplasm</keyword>
<sequence length="222" mass="24025">MNRPTPGEPRSTPPRGRLVVLVGPSAVGKSTVVARVRQLLPELFFSVSATTRAPRPGEVGGRDYHFVDRAEFDRMIADDELLEWAEIHGGLQRSGTPRRPVLDAMERGEPVLVEVDLVGARNVLRRIPEATGVFLAPPSWEDLVARLTGRGTESADAVARRLETARTEMAAQGEFEHVLVNHEVDQVASELVSLLVGSDDSTPDPSKADGSTPAPPPTRQST</sequence>
<evidence type="ECO:0000256" key="1">
    <source>
        <dbReference type="ARBA" id="ARBA00003531"/>
    </source>
</evidence>
<dbReference type="PROSITE" id="PS50052">
    <property type="entry name" value="GUANYLATE_KINASE_2"/>
    <property type="match status" value="1"/>
</dbReference>
<gene>
    <name evidence="11" type="primary">gmk</name>
    <name evidence="14" type="ORF">GIY30_12890</name>
</gene>
<keyword evidence="6 11" id="KW-0547">Nucleotide-binding</keyword>
<evidence type="ECO:0000259" key="13">
    <source>
        <dbReference type="PROSITE" id="PS50052"/>
    </source>
</evidence>
<dbReference type="InterPro" id="IPR020590">
    <property type="entry name" value="Guanylate_kinase_CS"/>
</dbReference>
<dbReference type="PANTHER" id="PTHR23117">
    <property type="entry name" value="GUANYLATE KINASE-RELATED"/>
    <property type="match status" value="1"/>
</dbReference>
<dbReference type="EMBL" id="WMBR01000003">
    <property type="protein sequence ID" value="MXP22239.1"/>
    <property type="molecule type" value="Genomic_DNA"/>
</dbReference>
<comment type="catalytic activity">
    <reaction evidence="10 11">
        <text>GMP + ATP = GDP + ADP</text>
        <dbReference type="Rhea" id="RHEA:20780"/>
        <dbReference type="ChEBI" id="CHEBI:30616"/>
        <dbReference type="ChEBI" id="CHEBI:58115"/>
        <dbReference type="ChEBI" id="CHEBI:58189"/>
        <dbReference type="ChEBI" id="CHEBI:456216"/>
        <dbReference type="EC" id="2.7.4.8"/>
    </reaction>
</comment>
<dbReference type="HAMAP" id="MF_00328">
    <property type="entry name" value="Guanylate_kinase"/>
    <property type="match status" value="1"/>
</dbReference>
<dbReference type="NCBIfam" id="TIGR03263">
    <property type="entry name" value="guanyl_kin"/>
    <property type="match status" value="1"/>
</dbReference>
<accession>A0A6L7GQM9</accession>
<keyword evidence="15" id="KW-1185">Reference proteome</keyword>
<comment type="function">
    <text evidence="1 11">Essential for recycling GMP and indirectly, cGMP.</text>
</comment>
<dbReference type="PROSITE" id="PS00856">
    <property type="entry name" value="GUANYLATE_KINASE_1"/>
    <property type="match status" value="1"/>
</dbReference>
<comment type="caution">
    <text evidence="14">The sequence shown here is derived from an EMBL/GenBank/DDBJ whole genome shotgun (WGS) entry which is preliminary data.</text>
</comment>
<evidence type="ECO:0000256" key="10">
    <source>
        <dbReference type="ARBA" id="ARBA00048594"/>
    </source>
</evidence>
<dbReference type="AlphaFoldDB" id="A0A6L7GQM9"/>
<reference evidence="14 15" key="1">
    <citation type="submission" date="2019-11" db="EMBL/GenBank/DDBJ databases">
        <title>Gordonia sp. nov., a novel actinobacterium isolated from mangrove soil in Hainan.</title>
        <authorList>
            <person name="Huang X."/>
            <person name="Xie Y."/>
            <person name="Chu X."/>
            <person name="Xiao K."/>
        </authorList>
    </citation>
    <scope>NUCLEOTIDE SEQUENCE [LARGE SCALE GENOMIC DNA]</scope>
    <source>
        <strain evidence="14 15">HNM0687</strain>
    </source>
</reference>
<evidence type="ECO:0000256" key="2">
    <source>
        <dbReference type="ARBA" id="ARBA00005790"/>
    </source>
</evidence>
<evidence type="ECO:0000256" key="12">
    <source>
        <dbReference type="SAM" id="MobiDB-lite"/>
    </source>
</evidence>
<dbReference type="FunFam" id="3.30.63.10:FF:000002">
    <property type="entry name" value="Guanylate kinase 1"/>
    <property type="match status" value="1"/>
</dbReference>
<dbReference type="Gene3D" id="3.30.63.10">
    <property type="entry name" value="Guanylate Kinase phosphate binding domain"/>
    <property type="match status" value="1"/>
</dbReference>
<feature type="compositionally biased region" description="Pro residues" evidence="12">
    <location>
        <begin position="213"/>
        <end position="222"/>
    </location>
</feature>
<feature type="binding site" evidence="11">
    <location>
        <begin position="23"/>
        <end position="30"/>
    </location>
    <ligand>
        <name>ATP</name>
        <dbReference type="ChEBI" id="CHEBI:30616"/>
    </ligand>
</feature>
<evidence type="ECO:0000313" key="15">
    <source>
        <dbReference type="Proteomes" id="UP000475545"/>
    </source>
</evidence>
<dbReference type="RefSeq" id="WP_160902412.1">
    <property type="nucleotide sequence ID" value="NZ_CP102850.1"/>
</dbReference>
<dbReference type="SUPFAM" id="SSF52540">
    <property type="entry name" value="P-loop containing nucleoside triphosphate hydrolases"/>
    <property type="match status" value="1"/>
</dbReference>
<evidence type="ECO:0000256" key="6">
    <source>
        <dbReference type="ARBA" id="ARBA00022741"/>
    </source>
</evidence>
<proteinExistence type="inferred from homology"/>
<comment type="subcellular location">
    <subcellularLocation>
        <location evidence="11">Cytoplasm</location>
    </subcellularLocation>
</comment>
<organism evidence="14 15">
    <name type="scientific">Gordonia mangrovi</name>
    <dbReference type="NCBI Taxonomy" id="2665643"/>
    <lineage>
        <taxon>Bacteria</taxon>
        <taxon>Bacillati</taxon>
        <taxon>Actinomycetota</taxon>
        <taxon>Actinomycetes</taxon>
        <taxon>Mycobacteriales</taxon>
        <taxon>Gordoniaceae</taxon>
        <taxon>Gordonia</taxon>
    </lineage>
</organism>
<dbReference type="InterPro" id="IPR017665">
    <property type="entry name" value="Guanylate_kinase"/>
</dbReference>
<dbReference type="SMART" id="SM00072">
    <property type="entry name" value="GuKc"/>
    <property type="match status" value="1"/>
</dbReference>
<evidence type="ECO:0000256" key="4">
    <source>
        <dbReference type="ARBA" id="ARBA00016296"/>
    </source>
</evidence>
<dbReference type="CDD" id="cd00071">
    <property type="entry name" value="GMPK"/>
    <property type="match status" value="1"/>
</dbReference>
<keyword evidence="8 11" id="KW-0067">ATP-binding</keyword>
<name>A0A6L7GQM9_9ACTN</name>
<evidence type="ECO:0000313" key="14">
    <source>
        <dbReference type="EMBL" id="MXP22239.1"/>
    </source>
</evidence>
<dbReference type="GO" id="GO:0005829">
    <property type="term" value="C:cytosol"/>
    <property type="evidence" value="ECO:0007669"/>
    <property type="project" value="TreeGrafter"/>
</dbReference>
<evidence type="ECO:0000256" key="3">
    <source>
        <dbReference type="ARBA" id="ARBA00012961"/>
    </source>
</evidence>
<evidence type="ECO:0000256" key="5">
    <source>
        <dbReference type="ARBA" id="ARBA00022679"/>
    </source>
</evidence>
<keyword evidence="7 11" id="KW-0418">Kinase</keyword>
<comment type="similarity">
    <text evidence="2 11">Belongs to the guanylate kinase family.</text>
</comment>
<dbReference type="Gene3D" id="3.40.50.300">
    <property type="entry name" value="P-loop containing nucleotide triphosphate hydrolases"/>
    <property type="match status" value="1"/>
</dbReference>
<dbReference type="PANTHER" id="PTHR23117:SF13">
    <property type="entry name" value="GUANYLATE KINASE"/>
    <property type="match status" value="1"/>
</dbReference>
<dbReference type="GO" id="GO:0004385">
    <property type="term" value="F:GMP kinase activity"/>
    <property type="evidence" value="ECO:0007669"/>
    <property type="project" value="UniProtKB-UniRule"/>
</dbReference>